<feature type="transmembrane region" description="Helical" evidence="1">
    <location>
        <begin position="57"/>
        <end position="77"/>
    </location>
</feature>
<sequence length="90" mass="9407">MTSSDANSAAPHPLKTLAGIAAFVLVVGGAFGLLHEWLGWIRFFGFVRFLVPAGHEVLGHTLLIVLGLALGAAGDLFDRGARRGKRGGRG</sequence>
<dbReference type="Proteomes" id="UP000325211">
    <property type="component" value="Chromosome"/>
</dbReference>
<reference evidence="2 3" key="1">
    <citation type="submission" date="2018-05" db="EMBL/GenBank/DDBJ databases">
        <title>Streptomyces venezuelae.</title>
        <authorList>
            <person name="Kim W."/>
            <person name="Lee N."/>
            <person name="Cho B.-K."/>
        </authorList>
    </citation>
    <scope>NUCLEOTIDE SEQUENCE [LARGE SCALE GENOMIC DNA]</scope>
    <source>
        <strain evidence="2 3">ATCC 21782</strain>
    </source>
</reference>
<protein>
    <submittedName>
        <fullName evidence="2">Uncharacterized protein</fullName>
    </submittedName>
</protein>
<keyword evidence="1" id="KW-1133">Transmembrane helix</keyword>
<feature type="transmembrane region" description="Helical" evidence="1">
    <location>
        <begin position="17"/>
        <end position="37"/>
    </location>
</feature>
<evidence type="ECO:0000313" key="3">
    <source>
        <dbReference type="Proteomes" id="UP000325211"/>
    </source>
</evidence>
<dbReference type="OrthoDB" id="4260483at2"/>
<keyword evidence="1" id="KW-0472">Membrane</keyword>
<proteinExistence type="predicted"/>
<accession>A0A5P2DF58</accession>
<keyword evidence="1" id="KW-0812">Transmembrane</keyword>
<dbReference type="RefSeq" id="WP_150211374.1">
    <property type="nucleotide sequence ID" value="NZ_CP029190.1"/>
</dbReference>
<evidence type="ECO:0000256" key="1">
    <source>
        <dbReference type="SAM" id="Phobius"/>
    </source>
</evidence>
<organism evidence="2 3">
    <name type="scientific">Streptomyces venezuelae</name>
    <dbReference type="NCBI Taxonomy" id="54571"/>
    <lineage>
        <taxon>Bacteria</taxon>
        <taxon>Bacillati</taxon>
        <taxon>Actinomycetota</taxon>
        <taxon>Actinomycetes</taxon>
        <taxon>Kitasatosporales</taxon>
        <taxon>Streptomycetaceae</taxon>
        <taxon>Streptomyces</taxon>
    </lineage>
</organism>
<dbReference type="AlphaFoldDB" id="A0A5P2DF58"/>
<name>A0A5P2DF58_STRVZ</name>
<gene>
    <name evidence="2" type="ORF">DEJ50_31045</name>
</gene>
<evidence type="ECO:0000313" key="2">
    <source>
        <dbReference type="EMBL" id="QES51629.1"/>
    </source>
</evidence>
<dbReference type="EMBL" id="CP029190">
    <property type="protein sequence ID" value="QES51629.1"/>
    <property type="molecule type" value="Genomic_DNA"/>
</dbReference>